<dbReference type="PROSITE" id="PS01156">
    <property type="entry name" value="TONB_DEPENDENT_REC_2"/>
    <property type="match status" value="1"/>
</dbReference>
<feature type="short sequence motif" description="TonB C-terminal box" evidence="15">
    <location>
        <begin position="790"/>
        <end position="807"/>
    </location>
</feature>
<evidence type="ECO:0000256" key="12">
    <source>
        <dbReference type="ARBA" id="ARBA00023170"/>
    </source>
</evidence>
<evidence type="ECO:0000256" key="16">
    <source>
        <dbReference type="RuleBase" id="RU003357"/>
    </source>
</evidence>
<evidence type="ECO:0000256" key="1">
    <source>
        <dbReference type="ARBA" id="ARBA00004571"/>
    </source>
</evidence>
<evidence type="ECO:0000313" key="19">
    <source>
        <dbReference type="EMBL" id="MBO3275152.1"/>
    </source>
</evidence>
<feature type="chain" id="PRO_5045599532" evidence="17">
    <location>
        <begin position="35"/>
        <end position="807"/>
    </location>
</feature>
<evidence type="ECO:0000256" key="14">
    <source>
        <dbReference type="PROSITE-ProRule" id="PRU01360"/>
    </source>
</evidence>
<comment type="subcellular location">
    <subcellularLocation>
        <location evidence="1 14">Cell outer membrane</location>
        <topology evidence="1 14">Multi-pass membrane protein</topology>
    </subcellularLocation>
</comment>
<evidence type="ECO:0000256" key="8">
    <source>
        <dbReference type="ARBA" id="ARBA00023004"/>
    </source>
</evidence>
<dbReference type="Gene3D" id="2.170.130.10">
    <property type="entry name" value="TonB-dependent receptor, plug domain"/>
    <property type="match status" value="1"/>
</dbReference>
<evidence type="ECO:0000256" key="9">
    <source>
        <dbReference type="ARBA" id="ARBA00023065"/>
    </source>
</evidence>
<sequence length="807" mass="86145">MTRTCFSPSPSKRAPLALAIALLAAPAIPIAVQAAEQPGATQSQVREYDIPAGPLNETISRFASAAGVALSFDAELTRGRTSPGLRGRYSVDDGFVTLLAGSGLGAQRQANGSYVLRQLPGGDALALGATTVTGATASVEALPAEYAGGQVAKGARLGMLGNTDVMNAPFNITSYTEQTIQNQQARSVADVLVNDPSAQLNSARTNLNEDFSLRGFPMASQDVALNGMYGLMPFFRVPVEMAERIEVLKGPSALLNGMPPSGSVGGAVNVVSKRAGDTPLARLTGSYLSDSIYGGQADLGRRFGEGSEFGVRFNGAYRNGDTTVDRQSLEESVGSLGLDYTGERLRLSADVIYQHEDIEEVVRQFQLGPGLTKVPHAPDNSTNYPGFGQSSMKDRTMLVRGEYDFTDWLTAYAGYGDRKSEMDALAGNPVLLNEAGDFMSVPAWQLYDVASHSSEAGLRSAFSTGPVDHQLTLGATRVIQNSDIAFAFSAFAPRASNIYDPVYSDTPSTAGLPSHPNKYTTSELTSYALADTLSFDDGRYQLMLGARHQQVEAQNFVMNVGTPSGEPYDESTVTPMAGVVYKPLENVSLYANYIEGLSQGETAPLGTSNAGEMFEPIETKQKEIGVKVDWGQLTTTLAAFEIERPSGAVENGRFDQNAEQRNRGLEFNVFGEVAPGVRLLGGASYIQAKLTSTANGTFDDNDAIGVPRKQLNLGGEWDLAAVPGLTLTARTIYAGQQYLDQANELDIPSWVRVDVGARYQTAALGKPVTLRANLDNLFDEDYWGASPFGYLYLGAGRTLQLSASVDF</sequence>
<dbReference type="Pfam" id="PF07660">
    <property type="entry name" value="STN"/>
    <property type="match status" value="1"/>
</dbReference>
<dbReference type="SUPFAM" id="SSF56935">
    <property type="entry name" value="Porins"/>
    <property type="match status" value="1"/>
</dbReference>
<dbReference type="InterPro" id="IPR036942">
    <property type="entry name" value="Beta-barrel_TonB_sf"/>
</dbReference>
<evidence type="ECO:0000256" key="7">
    <source>
        <dbReference type="ARBA" id="ARBA00022729"/>
    </source>
</evidence>
<dbReference type="InterPro" id="IPR011662">
    <property type="entry name" value="Secretin/TonB_short_N"/>
</dbReference>
<evidence type="ECO:0000256" key="6">
    <source>
        <dbReference type="ARBA" id="ARBA00022692"/>
    </source>
</evidence>
<keyword evidence="13 14" id="KW-0998">Cell outer membrane</keyword>
<evidence type="ECO:0000256" key="2">
    <source>
        <dbReference type="ARBA" id="ARBA00009810"/>
    </source>
</evidence>
<dbReference type="Pfam" id="PF00593">
    <property type="entry name" value="TonB_dep_Rec_b-barrel"/>
    <property type="match status" value="1"/>
</dbReference>
<comment type="caution">
    <text evidence="19">The sequence shown here is derived from an EMBL/GenBank/DDBJ whole genome shotgun (WGS) entry which is preliminary data.</text>
</comment>
<evidence type="ECO:0000259" key="18">
    <source>
        <dbReference type="SMART" id="SM00965"/>
    </source>
</evidence>
<dbReference type="InterPro" id="IPR000531">
    <property type="entry name" value="Beta-barrel_TonB"/>
</dbReference>
<comment type="similarity">
    <text evidence="2 14 16">Belongs to the TonB-dependent receptor family.</text>
</comment>
<evidence type="ECO:0000256" key="11">
    <source>
        <dbReference type="ARBA" id="ARBA00023136"/>
    </source>
</evidence>
<dbReference type="NCBIfam" id="TIGR01783">
    <property type="entry name" value="TonB-siderophor"/>
    <property type="match status" value="1"/>
</dbReference>
<dbReference type="PROSITE" id="PS52016">
    <property type="entry name" value="TONB_DEPENDENT_REC_3"/>
    <property type="match status" value="1"/>
</dbReference>
<dbReference type="InterPro" id="IPR010105">
    <property type="entry name" value="TonB_sidphr_rcpt"/>
</dbReference>
<evidence type="ECO:0000256" key="15">
    <source>
        <dbReference type="PROSITE-ProRule" id="PRU10144"/>
    </source>
</evidence>
<organism evidence="19 20">
    <name type="scientific">Pseudomonas schmalbachii</name>
    <dbReference type="NCBI Taxonomy" id="2816993"/>
    <lineage>
        <taxon>Bacteria</taxon>
        <taxon>Pseudomonadati</taxon>
        <taxon>Pseudomonadota</taxon>
        <taxon>Gammaproteobacteria</taxon>
        <taxon>Pseudomonadales</taxon>
        <taxon>Pseudomonadaceae</taxon>
        <taxon>Pseudomonas</taxon>
    </lineage>
</organism>
<dbReference type="InterPro" id="IPR010917">
    <property type="entry name" value="TonB_rcpt_CS"/>
</dbReference>
<dbReference type="Pfam" id="PF07715">
    <property type="entry name" value="Plug"/>
    <property type="match status" value="1"/>
</dbReference>
<proteinExistence type="inferred from homology"/>
<dbReference type="InterPro" id="IPR039426">
    <property type="entry name" value="TonB-dep_rcpt-like"/>
</dbReference>
<dbReference type="InterPro" id="IPR012910">
    <property type="entry name" value="Plug_dom"/>
</dbReference>
<dbReference type="InterPro" id="IPR037066">
    <property type="entry name" value="Plug_dom_sf"/>
</dbReference>
<dbReference type="Gene3D" id="2.40.170.20">
    <property type="entry name" value="TonB-dependent receptor, beta-barrel domain"/>
    <property type="match status" value="1"/>
</dbReference>
<dbReference type="PANTHER" id="PTHR32552">
    <property type="entry name" value="FERRICHROME IRON RECEPTOR-RELATED"/>
    <property type="match status" value="1"/>
</dbReference>
<keyword evidence="3 14" id="KW-0813">Transport</keyword>
<keyword evidence="5" id="KW-0410">Iron transport</keyword>
<dbReference type="RefSeq" id="WP_208312990.1">
    <property type="nucleotide sequence ID" value="NZ_JAELYA010000002.1"/>
</dbReference>
<evidence type="ECO:0000256" key="5">
    <source>
        <dbReference type="ARBA" id="ARBA00022496"/>
    </source>
</evidence>
<evidence type="ECO:0000256" key="3">
    <source>
        <dbReference type="ARBA" id="ARBA00022448"/>
    </source>
</evidence>
<evidence type="ECO:0000256" key="17">
    <source>
        <dbReference type="SAM" id="SignalP"/>
    </source>
</evidence>
<dbReference type="Proteomes" id="UP000669060">
    <property type="component" value="Unassembled WGS sequence"/>
</dbReference>
<evidence type="ECO:0000256" key="13">
    <source>
        <dbReference type="ARBA" id="ARBA00023237"/>
    </source>
</evidence>
<keyword evidence="7 17" id="KW-0732">Signal</keyword>
<dbReference type="EMBL" id="JAELYA010000002">
    <property type="protein sequence ID" value="MBO3275152.1"/>
    <property type="molecule type" value="Genomic_DNA"/>
</dbReference>
<keyword evidence="8" id="KW-0408">Iron</keyword>
<name>A0ABS3TNB1_9PSED</name>
<keyword evidence="4 14" id="KW-1134">Transmembrane beta strand</keyword>
<keyword evidence="9" id="KW-0406">Ion transport</keyword>
<accession>A0ABS3TNB1</accession>
<dbReference type="PANTHER" id="PTHR32552:SF82">
    <property type="entry name" value="FCUA PROTEIN"/>
    <property type="match status" value="1"/>
</dbReference>
<keyword evidence="11 14" id="KW-0472">Membrane</keyword>
<reference evidence="19 20" key="1">
    <citation type="submission" date="2020-12" db="EMBL/GenBank/DDBJ databases">
        <title>Pseudomonas schmalbachii sp. nov. isolated from millipede gut.</title>
        <authorList>
            <person name="Shelomi M."/>
        </authorList>
    </citation>
    <scope>NUCLEOTIDE SEQUENCE [LARGE SCALE GENOMIC DNA]</scope>
    <source>
        <strain evidence="19 20">Milli4</strain>
    </source>
</reference>
<feature type="signal peptide" evidence="17">
    <location>
        <begin position="1"/>
        <end position="34"/>
    </location>
</feature>
<evidence type="ECO:0000256" key="10">
    <source>
        <dbReference type="ARBA" id="ARBA00023077"/>
    </source>
</evidence>
<evidence type="ECO:0000256" key="4">
    <source>
        <dbReference type="ARBA" id="ARBA00022452"/>
    </source>
</evidence>
<protein>
    <submittedName>
        <fullName evidence="19">TonB-dependent receptor</fullName>
    </submittedName>
</protein>
<keyword evidence="6 14" id="KW-0812">Transmembrane</keyword>
<evidence type="ECO:0000313" key="20">
    <source>
        <dbReference type="Proteomes" id="UP000669060"/>
    </source>
</evidence>
<keyword evidence="12 19" id="KW-0675">Receptor</keyword>
<dbReference type="Gene3D" id="3.55.50.30">
    <property type="match status" value="1"/>
</dbReference>
<dbReference type="CDD" id="cd01347">
    <property type="entry name" value="ligand_gated_channel"/>
    <property type="match status" value="1"/>
</dbReference>
<feature type="domain" description="Secretin/TonB short N-terminal" evidence="18">
    <location>
        <begin position="68"/>
        <end position="119"/>
    </location>
</feature>
<keyword evidence="10 16" id="KW-0798">TonB box</keyword>
<dbReference type="SMART" id="SM00965">
    <property type="entry name" value="STN"/>
    <property type="match status" value="1"/>
</dbReference>
<keyword evidence="20" id="KW-1185">Reference proteome</keyword>
<gene>
    <name evidence="19" type="ORF">JFY56_07945</name>
</gene>